<evidence type="ECO:0000313" key="2">
    <source>
        <dbReference type="Proteomes" id="UP000887229"/>
    </source>
</evidence>
<accession>A0A9P8CPU2</accession>
<comment type="caution">
    <text evidence="1">The sequence shown here is derived from an EMBL/GenBank/DDBJ whole genome shotgun (WGS) entry which is preliminary data.</text>
</comment>
<sequence>MRPFAVPSRLALSRPITQINYHHFHHRLHSAHRLYWPPHAHRVPTARHSFSNSSFAAAHNYPTSRFSLRDVPKEQLEDRTGAWWDRISAAARISLDGDEKWGWVAYRCAYAPELDARWETTKRRILQNLRKSIARSDAPSIVNTMDFIFVEDPALEGATNDQLRARFQTWAHANCAETYHKGIDTTRGSRYEYFLKVDGDLLREGNVGLVQGWPLEPYYEGHPEEEEEMDPEDWFKVRDDEITTNLYDSLHDHEHYYILYRSPEYRPAYIR</sequence>
<proteinExistence type="predicted"/>
<evidence type="ECO:0000313" key="1">
    <source>
        <dbReference type="EMBL" id="KAG9253096.1"/>
    </source>
</evidence>
<dbReference type="EMBL" id="MU251259">
    <property type="protein sequence ID" value="KAG9253096.1"/>
    <property type="molecule type" value="Genomic_DNA"/>
</dbReference>
<dbReference type="GeneID" id="70296056"/>
<name>A0A9P8CPU2_9HYPO</name>
<gene>
    <name evidence="1" type="ORF">F5Z01DRAFT_675491</name>
</gene>
<dbReference type="OrthoDB" id="4424523at2759"/>
<organism evidence="1 2">
    <name type="scientific">Emericellopsis atlantica</name>
    <dbReference type="NCBI Taxonomy" id="2614577"/>
    <lineage>
        <taxon>Eukaryota</taxon>
        <taxon>Fungi</taxon>
        <taxon>Dikarya</taxon>
        <taxon>Ascomycota</taxon>
        <taxon>Pezizomycotina</taxon>
        <taxon>Sordariomycetes</taxon>
        <taxon>Hypocreomycetidae</taxon>
        <taxon>Hypocreales</taxon>
        <taxon>Bionectriaceae</taxon>
        <taxon>Emericellopsis</taxon>
    </lineage>
</organism>
<dbReference type="Proteomes" id="UP000887229">
    <property type="component" value="Unassembled WGS sequence"/>
</dbReference>
<dbReference type="RefSeq" id="XP_046117020.1">
    <property type="nucleotide sequence ID" value="XM_046265153.1"/>
</dbReference>
<keyword evidence="2" id="KW-1185">Reference proteome</keyword>
<dbReference type="AlphaFoldDB" id="A0A9P8CPU2"/>
<reference evidence="1" key="1">
    <citation type="journal article" date="2021" name="IMA Fungus">
        <title>Genomic characterization of three marine fungi, including Emericellopsis atlantica sp. nov. with signatures of a generalist lifestyle and marine biomass degradation.</title>
        <authorList>
            <person name="Hagestad O.C."/>
            <person name="Hou L."/>
            <person name="Andersen J.H."/>
            <person name="Hansen E.H."/>
            <person name="Altermark B."/>
            <person name="Li C."/>
            <person name="Kuhnert E."/>
            <person name="Cox R.J."/>
            <person name="Crous P.W."/>
            <person name="Spatafora J.W."/>
            <person name="Lail K."/>
            <person name="Amirebrahimi M."/>
            <person name="Lipzen A."/>
            <person name="Pangilinan J."/>
            <person name="Andreopoulos W."/>
            <person name="Hayes R.D."/>
            <person name="Ng V."/>
            <person name="Grigoriev I.V."/>
            <person name="Jackson S.A."/>
            <person name="Sutton T.D.S."/>
            <person name="Dobson A.D.W."/>
            <person name="Rama T."/>
        </authorList>
    </citation>
    <scope>NUCLEOTIDE SEQUENCE</scope>
    <source>
        <strain evidence="1">TS7</strain>
    </source>
</reference>
<protein>
    <submittedName>
        <fullName evidence="1">Uncharacterized protein</fullName>
    </submittedName>
</protein>